<dbReference type="InterPro" id="IPR000073">
    <property type="entry name" value="AB_hydrolase_1"/>
</dbReference>
<keyword evidence="4" id="KW-1185">Reference proteome</keyword>
<dbReference type="RefSeq" id="WP_225417661.1">
    <property type="nucleotide sequence ID" value="NZ_JBHSSJ010000008.1"/>
</dbReference>
<keyword evidence="1 3" id="KW-0378">Hydrolase</keyword>
<sequence length="281" mass="32151">MMTSFHTLQLDKLNIFYREAGDPEKPTMLLLHGFPSASHMFRDLMPLLENDFHLIAPDYPGFGQSSMPNHEDFTYTFEHLSEIMTDFIEALDLNPFYMYVFDYGAPIGFQIAAAHPEWIRGIVSQNGNVYREGLGQKWATRQDFWNKPTPEKRASYRQAFAPETIKSQYLTGTPANSVGPDGYTLDIAYTQNPNYADNQLDLIFDYQNNINRYPIFQKYLRENQPKLLAIWGKNDPSFIFPGAKAFAKDDPHVVIKSVDSGHFALESHASEIAKNILETFG</sequence>
<dbReference type="InterPro" id="IPR051340">
    <property type="entry name" value="Haloalkane_dehalogenase"/>
</dbReference>
<evidence type="ECO:0000259" key="2">
    <source>
        <dbReference type="Pfam" id="PF00561"/>
    </source>
</evidence>
<feature type="domain" description="AB hydrolase-1" evidence="2">
    <location>
        <begin position="26"/>
        <end position="268"/>
    </location>
</feature>
<dbReference type="GO" id="GO:0016787">
    <property type="term" value="F:hydrolase activity"/>
    <property type="evidence" value="ECO:0007669"/>
    <property type="project" value="UniProtKB-KW"/>
</dbReference>
<reference evidence="4" key="1">
    <citation type="journal article" date="2019" name="Int. J. Syst. Evol. Microbiol.">
        <title>The Global Catalogue of Microorganisms (GCM) 10K type strain sequencing project: providing services to taxonomists for standard genome sequencing and annotation.</title>
        <authorList>
            <consortium name="The Broad Institute Genomics Platform"/>
            <consortium name="The Broad Institute Genome Sequencing Center for Infectious Disease"/>
            <person name="Wu L."/>
            <person name="Ma J."/>
        </authorList>
    </citation>
    <scope>NUCLEOTIDE SEQUENCE [LARGE SCALE GENOMIC DNA]</scope>
    <source>
        <strain evidence="4">CCM 8907</strain>
    </source>
</reference>
<dbReference type="SUPFAM" id="SSF53474">
    <property type="entry name" value="alpha/beta-Hydrolases"/>
    <property type="match status" value="1"/>
</dbReference>
<dbReference type="Proteomes" id="UP001596191">
    <property type="component" value="Unassembled WGS sequence"/>
</dbReference>
<name>A0ABW1TQ48_9LACO</name>
<protein>
    <submittedName>
        <fullName evidence="3">Alpha/beta fold hydrolase</fullName>
    </submittedName>
</protein>
<organism evidence="3 4">
    <name type="scientific">Levilactobacillus tangyuanensis</name>
    <dbReference type="NCBI Taxonomy" id="2486021"/>
    <lineage>
        <taxon>Bacteria</taxon>
        <taxon>Bacillati</taxon>
        <taxon>Bacillota</taxon>
        <taxon>Bacilli</taxon>
        <taxon>Lactobacillales</taxon>
        <taxon>Lactobacillaceae</taxon>
        <taxon>Levilactobacillus</taxon>
    </lineage>
</organism>
<dbReference type="PANTHER" id="PTHR42977">
    <property type="entry name" value="HYDROLASE-RELATED"/>
    <property type="match status" value="1"/>
</dbReference>
<dbReference type="PANTHER" id="PTHR42977:SF3">
    <property type="entry name" value="AB HYDROLASE-1 DOMAIN-CONTAINING PROTEIN"/>
    <property type="match status" value="1"/>
</dbReference>
<dbReference type="Pfam" id="PF00561">
    <property type="entry name" value="Abhydrolase_1"/>
    <property type="match status" value="1"/>
</dbReference>
<gene>
    <name evidence="3" type="ORF">ACFQET_07410</name>
</gene>
<dbReference type="InterPro" id="IPR029058">
    <property type="entry name" value="AB_hydrolase_fold"/>
</dbReference>
<dbReference type="Gene3D" id="3.40.50.1820">
    <property type="entry name" value="alpha/beta hydrolase"/>
    <property type="match status" value="1"/>
</dbReference>
<comment type="caution">
    <text evidence="3">The sequence shown here is derived from an EMBL/GenBank/DDBJ whole genome shotgun (WGS) entry which is preliminary data.</text>
</comment>
<dbReference type="EMBL" id="JBHSSJ010000008">
    <property type="protein sequence ID" value="MFC6275340.1"/>
    <property type="molecule type" value="Genomic_DNA"/>
</dbReference>
<accession>A0ABW1TQ48</accession>
<proteinExistence type="predicted"/>
<keyword evidence="3" id="KW-0436">Ligase</keyword>
<evidence type="ECO:0000313" key="3">
    <source>
        <dbReference type="EMBL" id="MFC6275340.1"/>
    </source>
</evidence>
<dbReference type="GO" id="GO:0016874">
    <property type="term" value="F:ligase activity"/>
    <property type="evidence" value="ECO:0007669"/>
    <property type="project" value="UniProtKB-KW"/>
</dbReference>
<evidence type="ECO:0000313" key="4">
    <source>
        <dbReference type="Proteomes" id="UP001596191"/>
    </source>
</evidence>
<evidence type="ECO:0000256" key="1">
    <source>
        <dbReference type="ARBA" id="ARBA00022801"/>
    </source>
</evidence>